<dbReference type="PROSITE" id="PS50088">
    <property type="entry name" value="ANK_REPEAT"/>
    <property type="match status" value="5"/>
</dbReference>
<evidence type="ECO:0000256" key="5">
    <source>
        <dbReference type="ARBA" id="ARBA00023043"/>
    </source>
</evidence>
<sequence>MASERRMDPALYKAATRGNVARLRELVDPEGPSILSSRTPQFHTVLHLAALHGHADFALEVLDMNGELLVAQNCDGDTPLHLAAKAGKLEVAALLVNLALAWPQDQWSPLVTANEKGNTPLHEAVRHHRIPVALAVLDGDPSRAYDLNERMESPLHMAAREGLVQVVQKMLDYSWVDQEFLPSSSLNGTPLHQAVLGGHLKIVEILLDKRPHLIDLADFNGDNALHLAAQKNHRRVVEMLLNKRAELAYKINSRSESPLHIAVCNGSTDAIKALLRHCPDAAEMANGQGWNAFHVSVASGKTSALSCLLRHIHPPELLNYADSDGDTPLHLAANMGHVRSALLLLNDQRVNPCIRDRGGHTARSLLETKLLTDGELHPDEMYLLEQLEKHESKRCRKDQVPPVVILSSRRRPLNDKDFDKVVDAYFIAATLIATVTFAATFTMPGGYDQTRGIALHGRNAAFMTFVVSNTVAMCSSIVVIFLLIWARQEPVMLRIHNVMWSQTLTIVACLAMLVALMTAVYITVAPTAPWPAYAVIAIGTSSPALFFFISWLGRRSLYVGM</sequence>
<dbReference type="STRING" id="1504633.A0A2T7CPY9"/>
<keyword evidence="4 8" id="KW-1133">Transmembrane helix</keyword>
<name>A0A2T7CPY9_9POAL</name>
<feature type="repeat" description="ANK" evidence="7">
    <location>
        <begin position="75"/>
        <end position="97"/>
    </location>
</feature>
<gene>
    <name evidence="10" type="ORF">GQ55_8G218600</name>
</gene>
<dbReference type="Pfam" id="PF00023">
    <property type="entry name" value="Ank"/>
    <property type="match status" value="1"/>
</dbReference>
<dbReference type="PROSITE" id="PS50297">
    <property type="entry name" value="ANK_REP_REGION"/>
    <property type="match status" value="5"/>
</dbReference>
<feature type="transmembrane region" description="Helical" evidence="8">
    <location>
        <begin position="461"/>
        <end position="486"/>
    </location>
</feature>
<evidence type="ECO:0000256" key="1">
    <source>
        <dbReference type="ARBA" id="ARBA00004141"/>
    </source>
</evidence>
<dbReference type="AlphaFoldDB" id="A0A2T7CPY9"/>
<evidence type="ECO:0000256" key="4">
    <source>
        <dbReference type="ARBA" id="ARBA00022989"/>
    </source>
</evidence>
<dbReference type="PRINTS" id="PR01415">
    <property type="entry name" value="ANKYRIN"/>
</dbReference>
<keyword evidence="11" id="KW-1185">Reference proteome</keyword>
<dbReference type="PANTHER" id="PTHR24186:SF50">
    <property type="entry name" value="ANKYRIN REPEAT-CONTAINING PROTEIN ITN1-LIKE ISOFORM X1"/>
    <property type="match status" value="1"/>
</dbReference>
<evidence type="ECO:0000256" key="2">
    <source>
        <dbReference type="ARBA" id="ARBA00022692"/>
    </source>
</evidence>
<organism evidence="10 11">
    <name type="scientific">Panicum hallii var. hallii</name>
    <dbReference type="NCBI Taxonomy" id="1504633"/>
    <lineage>
        <taxon>Eukaryota</taxon>
        <taxon>Viridiplantae</taxon>
        <taxon>Streptophyta</taxon>
        <taxon>Embryophyta</taxon>
        <taxon>Tracheophyta</taxon>
        <taxon>Spermatophyta</taxon>
        <taxon>Magnoliopsida</taxon>
        <taxon>Liliopsida</taxon>
        <taxon>Poales</taxon>
        <taxon>Poaceae</taxon>
        <taxon>PACMAD clade</taxon>
        <taxon>Panicoideae</taxon>
        <taxon>Panicodae</taxon>
        <taxon>Paniceae</taxon>
        <taxon>Panicinae</taxon>
        <taxon>Panicum</taxon>
        <taxon>Panicum sect. Panicum</taxon>
    </lineage>
</organism>
<dbReference type="Proteomes" id="UP000244336">
    <property type="component" value="Chromosome 8"/>
</dbReference>
<feature type="repeat" description="ANK" evidence="7">
    <location>
        <begin position="220"/>
        <end position="252"/>
    </location>
</feature>
<dbReference type="EMBL" id="CM009756">
    <property type="protein sequence ID" value="PUZ45386.1"/>
    <property type="molecule type" value="Genomic_DNA"/>
</dbReference>
<protein>
    <recommendedName>
        <fullName evidence="9">PGG domain-containing protein</fullName>
    </recommendedName>
</protein>
<keyword evidence="6 8" id="KW-0472">Membrane</keyword>
<dbReference type="SUPFAM" id="SSF48403">
    <property type="entry name" value="Ankyrin repeat"/>
    <property type="match status" value="1"/>
</dbReference>
<evidence type="ECO:0000313" key="11">
    <source>
        <dbReference type="Proteomes" id="UP000244336"/>
    </source>
</evidence>
<feature type="transmembrane region" description="Helical" evidence="8">
    <location>
        <begin position="530"/>
        <end position="552"/>
    </location>
</feature>
<evidence type="ECO:0000256" key="8">
    <source>
        <dbReference type="SAM" id="Phobius"/>
    </source>
</evidence>
<reference evidence="10 11" key="1">
    <citation type="submission" date="2018-04" db="EMBL/GenBank/DDBJ databases">
        <title>WGS assembly of Panicum hallii var. hallii HAL2.</title>
        <authorList>
            <person name="Lovell J."/>
            <person name="Jenkins J."/>
            <person name="Lowry D."/>
            <person name="Mamidi S."/>
            <person name="Sreedasyam A."/>
            <person name="Weng X."/>
            <person name="Barry K."/>
            <person name="Bonette J."/>
            <person name="Campitelli B."/>
            <person name="Daum C."/>
            <person name="Gordon S."/>
            <person name="Gould B."/>
            <person name="Lipzen A."/>
            <person name="MacQueen A."/>
            <person name="Palacio-Mejia J."/>
            <person name="Plott C."/>
            <person name="Shakirov E."/>
            <person name="Shu S."/>
            <person name="Yoshinaga Y."/>
            <person name="Zane M."/>
            <person name="Rokhsar D."/>
            <person name="Grimwood J."/>
            <person name="Schmutz J."/>
            <person name="Juenger T."/>
        </authorList>
    </citation>
    <scope>NUCLEOTIDE SEQUENCE [LARGE SCALE GENOMIC DNA]</scope>
    <source>
        <strain evidence="11">cv. HAL2</strain>
    </source>
</reference>
<keyword evidence="2 8" id="KW-0812">Transmembrane</keyword>
<evidence type="ECO:0000256" key="6">
    <source>
        <dbReference type="ARBA" id="ARBA00023136"/>
    </source>
</evidence>
<dbReference type="Gramene" id="PUZ45386">
    <property type="protein sequence ID" value="PUZ45386"/>
    <property type="gene ID" value="GQ55_8G218600"/>
</dbReference>
<proteinExistence type="predicted"/>
<dbReference type="OrthoDB" id="10040922at2759"/>
<dbReference type="PANTHER" id="PTHR24186">
    <property type="entry name" value="PROTEIN PHOSPHATASE 1 REGULATORY SUBUNIT"/>
    <property type="match status" value="1"/>
</dbReference>
<feature type="repeat" description="ANK" evidence="7">
    <location>
        <begin position="324"/>
        <end position="357"/>
    </location>
</feature>
<comment type="subcellular location">
    <subcellularLocation>
        <location evidence="1">Membrane</location>
        <topology evidence="1">Multi-pass membrane protein</topology>
    </subcellularLocation>
</comment>
<feature type="domain" description="PGG" evidence="9">
    <location>
        <begin position="417"/>
        <end position="522"/>
    </location>
</feature>
<evidence type="ECO:0000256" key="7">
    <source>
        <dbReference type="PROSITE-ProRule" id="PRU00023"/>
    </source>
</evidence>
<keyword evidence="3" id="KW-0677">Repeat</keyword>
<evidence type="ECO:0000259" key="9">
    <source>
        <dbReference type="Pfam" id="PF13962"/>
    </source>
</evidence>
<keyword evidence="5 7" id="KW-0040">ANK repeat</keyword>
<dbReference type="GO" id="GO:0005886">
    <property type="term" value="C:plasma membrane"/>
    <property type="evidence" value="ECO:0007669"/>
    <property type="project" value="TreeGrafter"/>
</dbReference>
<dbReference type="Pfam" id="PF13962">
    <property type="entry name" value="PGG"/>
    <property type="match status" value="1"/>
</dbReference>
<evidence type="ECO:0000313" key="10">
    <source>
        <dbReference type="EMBL" id="PUZ45386.1"/>
    </source>
</evidence>
<feature type="transmembrane region" description="Helical" evidence="8">
    <location>
        <begin position="498"/>
        <end position="524"/>
    </location>
</feature>
<dbReference type="SMART" id="SM00248">
    <property type="entry name" value="ANK"/>
    <property type="match status" value="10"/>
</dbReference>
<feature type="repeat" description="ANK" evidence="7">
    <location>
        <begin position="186"/>
        <end position="209"/>
    </location>
</feature>
<feature type="repeat" description="ANK" evidence="7">
    <location>
        <begin position="254"/>
        <end position="286"/>
    </location>
</feature>
<dbReference type="InterPro" id="IPR026961">
    <property type="entry name" value="PGG_dom"/>
</dbReference>
<dbReference type="Gene3D" id="1.25.40.20">
    <property type="entry name" value="Ankyrin repeat-containing domain"/>
    <property type="match status" value="3"/>
</dbReference>
<dbReference type="Pfam" id="PF12796">
    <property type="entry name" value="Ank_2"/>
    <property type="match status" value="3"/>
</dbReference>
<accession>A0A2T7CPY9</accession>
<dbReference type="InterPro" id="IPR036770">
    <property type="entry name" value="Ankyrin_rpt-contain_sf"/>
</dbReference>
<dbReference type="InterPro" id="IPR002110">
    <property type="entry name" value="Ankyrin_rpt"/>
</dbReference>
<evidence type="ECO:0000256" key="3">
    <source>
        <dbReference type="ARBA" id="ARBA00022737"/>
    </source>
</evidence>
<feature type="transmembrane region" description="Helical" evidence="8">
    <location>
        <begin position="421"/>
        <end position="441"/>
    </location>
</feature>